<evidence type="ECO:0000256" key="3">
    <source>
        <dbReference type="ARBA" id="ARBA00023002"/>
    </source>
</evidence>
<evidence type="ECO:0000256" key="1">
    <source>
        <dbReference type="ARBA" id="ARBA00022723"/>
    </source>
</evidence>
<dbReference type="Pfam" id="PF08240">
    <property type="entry name" value="ADH_N"/>
    <property type="match status" value="1"/>
</dbReference>
<dbReference type="PATRIC" id="fig|994573.3.peg.1269"/>
<dbReference type="InterPro" id="IPR036291">
    <property type="entry name" value="NAD(P)-bd_dom_sf"/>
</dbReference>
<evidence type="ECO:0000259" key="5">
    <source>
        <dbReference type="SMART" id="SM00829"/>
    </source>
</evidence>
<comment type="cofactor">
    <cofactor evidence="4">
        <name>Zn(2+)</name>
        <dbReference type="ChEBI" id="CHEBI:29105"/>
    </cofactor>
</comment>
<comment type="caution">
    <text evidence="6">The sequence shown here is derived from an EMBL/GenBank/DDBJ whole genome shotgun (WGS) entry which is preliminary data.</text>
</comment>
<accession>V7I650</accession>
<dbReference type="InterPro" id="IPR013149">
    <property type="entry name" value="ADH-like_C"/>
</dbReference>
<dbReference type="Proteomes" id="UP000017747">
    <property type="component" value="Unassembled WGS sequence"/>
</dbReference>
<dbReference type="InterPro" id="IPR020843">
    <property type="entry name" value="ER"/>
</dbReference>
<dbReference type="InterPro" id="IPR011032">
    <property type="entry name" value="GroES-like_sf"/>
</dbReference>
<comment type="similarity">
    <text evidence="4">Belongs to the zinc-containing alcohol dehydrogenase family.</text>
</comment>
<evidence type="ECO:0000313" key="7">
    <source>
        <dbReference type="Proteomes" id="UP000017747"/>
    </source>
</evidence>
<name>V7I650_9CLOT</name>
<dbReference type="Pfam" id="PF00107">
    <property type="entry name" value="ADH_zinc_N"/>
    <property type="match status" value="1"/>
</dbReference>
<feature type="domain" description="Enoyl reductase (ER)" evidence="5">
    <location>
        <begin position="11"/>
        <end position="309"/>
    </location>
</feature>
<keyword evidence="3" id="KW-0560">Oxidoreductase</keyword>
<dbReference type="PANTHER" id="PTHR43401">
    <property type="entry name" value="L-THREONINE 3-DEHYDROGENASE"/>
    <property type="match status" value="1"/>
</dbReference>
<dbReference type="eggNOG" id="COG1063">
    <property type="taxonomic scope" value="Bacteria"/>
</dbReference>
<dbReference type="AlphaFoldDB" id="V7I650"/>
<evidence type="ECO:0000313" key="6">
    <source>
        <dbReference type="EMBL" id="ETA81363.1"/>
    </source>
</evidence>
<dbReference type="SMART" id="SM00829">
    <property type="entry name" value="PKS_ER"/>
    <property type="match status" value="1"/>
</dbReference>
<keyword evidence="1 4" id="KW-0479">Metal-binding</keyword>
<dbReference type="EMBL" id="AXUN02000124">
    <property type="protein sequence ID" value="ETA81363.1"/>
    <property type="molecule type" value="Genomic_DNA"/>
</dbReference>
<evidence type="ECO:0000256" key="4">
    <source>
        <dbReference type="RuleBase" id="RU361277"/>
    </source>
</evidence>
<dbReference type="RefSeq" id="WP_023383936.1">
    <property type="nucleotide sequence ID" value="NZ_AXUN02000124.1"/>
</dbReference>
<keyword evidence="2 4" id="KW-0862">Zinc</keyword>
<dbReference type="Gene3D" id="3.90.180.10">
    <property type="entry name" value="Medium-chain alcohol dehydrogenases, catalytic domain"/>
    <property type="match status" value="1"/>
</dbReference>
<dbReference type="GO" id="GO:0016491">
    <property type="term" value="F:oxidoreductase activity"/>
    <property type="evidence" value="ECO:0007669"/>
    <property type="project" value="UniProtKB-KW"/>
</dbReference>
<organism evidence="6 7">
    <name type="scientific">Youngiibacter fragilis 232.1</name>
    <dbReference type="NCBI Taxonomy" id="994573"/>
    <lineage>
        <taxon>Bacteria</taxon>
        <taxon>Bacillati</taxon>
        <taxon>Bacillota</taxon>
        <taxon>Clostridia</taxon>
        <taxon>Eubacteriales</taxon>
        <taxon>Clostridiaceae</taxon>
        <taxon>Youngiibacter</taxon>
    </lineage>
</organism>
<dbReference type="InterPro" id="IPR013154">
    <property type="entry name" value="ADH-like_N"/>
</dbReference>
<sequence>MGVMRRAVLYGEKDLRIEECPIPEIGDDEVLVQNMVSTTCGTDVKIYKRGYPLLKPPHPFGHEFSGIIAATGKSVKGFREGDRVAVHNSAPCNSCWYCKNNLQSMCSDMLFNRGAYAEYVKVPGRIVRQNMFRMPDSMSHRTAALMEPLSCAVYGLSNCPVSTGDTVVINGAGPIGLMFVKLSAMVGARVIVTDLSESRLATARMLGASVTVKVSESQDIALEVRRLTEDERGSDIVIEATGLVKVWEDSMRMVRKGGFVLFFGGTSTGSFFKGDANLMHYSQVTLKGVFHTTPLHVMKAFNLLKDGSVGSEIFVQDSYALTDLEKAILSHSEQKVVKNCIDYTL</sequence>
<dbReference type="SUPFAM" id="SSF51735">
    <property type="entry name" value="NAD(P)-binding Rossmann-fold domains"/>
    <property type="match status" value="1"/>
</dbReference>
<keyword evidence="7" id="KW-1185">Reference proteome</keyword>
<dbReference type="GO" id="GO:0008270">
    <property type="term" value="F:zinc ion binding"/>
    <property type="evidence" value="ECO:0007669"/>
    <property type="project" value="InterPro"/>
</dbReference>
<dbReference type="Gene3D" id="3.40.50.720">
    <property type="entry name" value="NAD(P)-binding Rossmann-like Domain"/>
    <property type="match status" value="1"/>
</dbReference>
<dbReference type="PANTHER" id="PTHR43401:SF2">
    <property type="entry name" value="L-THREONINE 3-DEHYDROGENASE"/>
    <property type="match status" value="1"/>
</dbReference>
<proteinExistence type="inferred from homology"/>
<reference evidence="6 7" key="1">
    <citation type="journal article" date="2014" name="Genome Announc.">
        <title>Genome Sequence of Youngiibacter fragilis, the Type Strain of the Genus Youngiibacter.</title>
        <authorList>
            <person name="Wawrik C.B."/>
            <person name="Callaghan A.V."/>
            <person name="Stamps B.W."/>
            <person name="Wawrik B."/>
        </authorList>
    </citation>
    <scope>NUCLEOTIDE SEQUENCE [LARGE SCALE GENOMIC DNA]</scope>
    <source>
        <strain evidence="6 7">232.1</strain>
    </source>
</reference>
<dbReference type="SUPFAM" id="SSF50129">
    <property type="entry name" value="GroES-like"/>
    <property type="match status" value="1"/>
</dbReference>
<dbReference type="InterPro" id="IPR050129">
    <property type="entry name" value="Zn_alcohol_dh"/>
</dbReference>
<gene>
    <name evidence="6" type="ORF">T472_0206815</name>
</gene>
<dbReference type="PROSITE" id="PS00059">
    <property type="entry name" value="ADH_ZINC"/>
    <property type="match status" value="1"/>
</dbReference>
<evidence type="ECO:0000256" key="2">
    <source>
        <dbReference type="ARBA" id="ARBA00022833"/>
    </source>
</evidence>
<dbReference type="STRING" id="994573.T472_0206815"/>
<dbReference type="InterPro" id="IPR002328">
    <property type="entry name" value="ADH_Zn_CS"/>
</dbReference>
<protein>
    <submittedName>
        <fullName evidence="6">Zinc-binding dehydrogenase</fullName>
    </submittedName>
</protein>